<evidence type="ECO:0000256" key="6">
    <source>
        <dbReference type="RuleBase" id="RU365089"/>
    </source>
</evidence>
<dbReference type="NCBIfam" id="NF033543">
    <property type="entry name" value="transpos_IS256"/>
    <property type="match status" value="1"/>
</dbReference>
<comment type="similarity">
    <text evidence="2 6">Belongs to the transposase mutator family.</text>
</comment>
<evidence type="ECO:0000313" key="8">
    <source>
        <dbReference type="EMBL" id="ADD68256.1"/>
    </source>
</evidence>
<accession>D4H8A7</accession>
<dbReference type="PROSITE" id="PS01007">
    <property type="entry name" value="TRANSPOSASE_MUTATOR"/>
    <property type="match status" value="1"/>
</dbReference>
<dbReference type="OrthoDB" id="9779930at2"/>
<proteinExistence type="inferred from homology"/>
<reference evidence="8 9" key="1">
    <citation type="journal article" date="2010" name="Stand. Genomic Sci.">
        <title>Complete genome sequence of Denitrovibrio acetiphilus type strain (N2460).</title>
        <authorList>
            <person name="Kiss H."/>
            <person name="Lang E."/>
            <person name="Lapidus A."/>
            <person name="Copeland A."/>
            <person name="Nolan M."/>
            <person name="Glavina Del Rio T."/>
            <person name="Chen F."/>
            <person name="Lucas S."/>
            <person name="Tice H."/>
            <person name="Cheng J.F."/>
            <person name="Han C."/>
            <person name="Goodwin L."/>
            <person name="Pitluck S."/>
            <person name="Liolios K."/>
            <person name="Pati A."/>
            <person name="Ivanova N."/>
            <person name="Mavromatis K."/>
            <person name="Chen A."/>
            <person name="Palaniappan K."/>
            <person name="Land M."/>
            <person name="Hauser L."/>
            <person name="Chang Y.J."/>
            <person name="Jeffries C.D."/>
            <person name="Detter J.C."/>
            <person name="Brettin T."/>
            <person name="Spring S."/>
            <person name="Rohde M."/>
            <person name="Goker M."/>
            <person name="Woyke T."/>
            <person name="Bristow J."/>
            <person name="Eisen J.A."/>
            <person name="Markowitz V."/>
            <person name="Hugenholtz P."/>
            <person name="Kyrpides N.C."/>
            <person name="Klenk H.P."/>
        </authorList>
    </citation>
    <scope>NUCLEOTIDE SEQUENCE [LARGE SCALE GENOMIC DNA]</scope>
    <source>
        <strain evidence="9">DSM 12809 / NBRC 114555 / N2460</strain>
    </source>
</reference>
<comment type="function">
    <text evidence="1 6">Required for the transposition of the insertion element.</text>
</comment>
<dbReference type="STRING" id="522772.Dacet_1486"/>
<keyword evidence="4 6" id="KW-0238">DNA-binding</keyword>
<dbReference type="KEGG" id="dap:Dacet_1486"/>
<protein>
    <recommendedName>
        <fullName evidence="6">Mutator family transposase</fullName>
    </recommendedName>
</protein>
<dbReference type="Pfam" id="PF00872">
    <property type="entry name" value="Transposase_mut"/>
    <property type="match status" value="1"/>
</dbReference>
<evidence type="ECO:0000256" key="1">
    <source>
        <dbReference type="ARBA" id="ARBA00002190"/>
    </source>
</evidence>
<dbReference type="Proteomes" id="UP000002012">
    <property type="component" value="Chromosome"/>
</dbReference>
<evidence type="ECO:0000256" key="4">
    <source>
        <dbReference type="ARBA" id="ARBA00023125"/>
    </source>
</evidence>
<dbReference type="RefSeq" id="WP_013010771.1">
    <property type="nucleotide sequence ID" value="NC_013943.1"/>
</dbReference>
<dbReference type="PANTHER" id="PTHR33217:SF5">
    <property type="entry name" value="MUTATOR FAMILY TRANSPOSASE"/>
    <property type="match status" value="1"/>
</dbReference>
<feature type="region of interest" description="Disordered" evidence="7">
    <location>
        <begin position="51"/>
        <end position="77"/>
    </location>
</feature>
<dbReference type="EMBL" id="CP001968">
    <property type="protein sequence ID" value="ADD68256.1"/>
    <property type="molecule type" value="Genomic_DNA"/>
</dbReference>
<evidence type="ECO:0000256" key="2">
    <source>
        <dbReference type="ARBA" id="ARBA00010961"/>
    </source>
</evidence>
<feature type="compositionally biased region" description="Polar residues" evidence="7">
    <location>
        <begin position="57"/>
        <end position="74"/>
    </location>
</feature>
<gene>
    <name evidence="8" type="ordered locus">Dacet_1486</name>
</gene>
<organism evidence="8 9">
    <name type="scientific">Denitrovibrio acetiphilus (strain DSM 12809 / NBRC 114555 / N2460)</name>
    <dbReference type="NCBI Taxonomy" id="522772"/>
    <lineage>
        <taxon>Bacteria</taxon>
        <taxon>Pseudomonadati</taxon>
        <taxon>Deferribacterota</taxon>
        <taxon>Deferribacteres</taxon>
        <taxon>Deferribacterales</taxon>
        <taxon>Geovibrionaceae</taxon>
        <taxon>Denitrovibrio</taxon>
    </lineage>
</organism>
<dbReference type="InterPro" id="IPR001207">
    <property type="entry name" value="Transposase_mutator"/>
</dbReference>
<dbReference type="GO" id="GO:0006313">
    <property type="term" value="P:DNA transposition"/>
    <property type="evidence" value="ECO:0007669"/>
    <property type="project" value="UniProtKB-UniRule"/>
</dbReference>
<evidence type="ECO:0000256" key="3">
    <source>
        <dbReference type="ARBA" id="ARBA00022578"/>
    </source>
</evidence>
<dbReference type="GO" id="GO:0003677">
    <property type="term" value="F:DNA binding"/>
    <property type="evidence" value="ECO:0007669"/>
    <property type="project" value="UniProtKB-UniRule"/>
</dbReference>
<keyword evidence="3 6" id="KW-0815">Transposition</keyword>
<dbReference type="HOGENOM" id="CLU_036805_2_0_0"/>
<dbReference type="InParanoid" id="D4H8A7"/>
<dbReference type="PaxDb" id="522772-Dacet_1486"/>
<keyword evidence="9" id="KW-1185">Reference proteome</keyword>
<sequence length="422" mass="48857">MKFDKDKLKDLLAESDVKTTEDLQVFMRDMMKEVIETLYEGELEAHLGYKKHEPNVSDGNSRNGRSSKKVQSQMGEMELEVPRDRLSTFSPEIVKKRQIDISGIEAKVISMYAKGMSNRDIKEHIFDIYGHELSPETVSVITDKILPQAKEWQNRALEEIYAIVFMDGMVLKMRVDGAVRNVTIYFVIGISMEGHKSCLGLYLAETESAKYWLTVMNELKNRGVQDILIFAVDNLKGISEAITAAFPQSEIQKCVVHQIRNSLRFVPWKERKTVASDLKRIYAAATEEQASAELDAFAEKWDSKYPNISKSWRNNWTELSTYFKYSKELRRLIYTTNPVESFHSAIRKSTKGKGAFPTEDSLIKLLYLAILGIEKKWTMPIRDWGVIYSQLYINYEDRITTLHTLIFRLLFNFILNLFNFFP</sequence>
<evidence type="ECO:0000256" key="7">
    <source>
        <dbReference type="SAM" id="MobiDB-lite"/>
    </source>
</evidence>
<dbReference type="GO" id="GO:0004803">
    <property type="term" value="F:transposase activity"/>
    <property type="evidence" value="ECO:0007669"/>
    <property type="project" value="UniProtKB-UniRule"/>
</dbReference>
<keyword evidence="6" id="KW-0814">Transposable element</keyword>
<evidence type="ECO:0000313" key="9">
    <source>
        <dbReference type="Proteomes" id="UP000002012"/>
    </source>
</evidence>
<dbReference type="AlphaFoldDB" id="D4H8A7"/>
<evidence type="ECO:0000256" key="5">
    <source>
        <dbReference type="ARBA" id="ARBA00023172"/>
    </source>
</evidence>
<dbReference type="PANTHER" id="PTHR33217">
    <property type="entry name" value="TRANSPOSASE FOR INSERTION SEQUENCE ELEMENT IS1081"/>
    <property type="match status" value="1"/>
</dbReference>
<dbReference type="eggNOG" id="COG3328">
    <property type="taxonomic scope" value="Bacteria"/>
</dbReference>
<keyword evidence="5 6" id="KW-0233">DNA recombination</keyword>
<name>D4H8A7_DENA2</name>